<dbReference type="Proteomes" id="UP001592531">
    <property type="component" value="Unassembled WGS sequence"/>
</dbReference>
<reference evidence="1 2" key="1">
    <citation type="submission" date="2024-09" db="EMBL/GenBank/DDBJ databases">
        <authorList>
            <person name="Lee S.D."/>
        </authorList>
    </citation>
    <scope>NUCLEOTIDE SEQUENCE [LARGE SCALE GENOMIC DNA]</scope>
    <source>
        <strain evidence="1 2">N8-3</strain>
    </source>
</reference>
<evidence type="ECO:0000313" key="1">
    <source>
        <dbReference type="EMBL" id="MFC1419385.1"/>
    </source>
</evidence>
<dbReference type="RefSeq" id="WP_380538623.1">
    <property type="nucleotide sequence ID" value="NZ_JBHFAB010000017.1"/>
</dbReference>
<proteinExistence type="predicted"/>
<keyword evidence="2" id="KW-1185">Reference proteome</keyword>
<dbReference type="EMBL" id="JBHFAB010000017">
    <property type="protein sequence ID" value="MFC1419385.1"/>
    <property type="molecule type" value="Genomic_DNA"/>
</dbReference>
<protein>
    <recommendedName>
        <fullName evidence="3">AMP-binding enzyme C-terminal domain-containing protein</fullName>
    </recommendedName>
</protein>
<evidence type="ECO:0008006" key="3">
    <source>
        <dbReference type="Google" id="ProtNLM"/>
    </source>
</evidence>
<evidence type="ECO:0000313" key="2">
    <source>
        <dbReference type="Proteomes" id="UP001592531"/>
    </source>
</evidence>
<gene>
    <name evidence="1" type="ORF">ACEZDE_22520</name>
</gene>
<comment type="caution">
    <text evidence="1">The sequence shown here is derived from an EMBL/GenBank/DDBJ whole genome shotgun (WGS) entry which is preliminary data.</text>
</comment>
<name>A0ABV6W057_9ACTN</name>
<sequence length="109" mass="12022">MAIVQRRISDLNGQEGTDAEFALVIVRQHPTLDQPKALDVLVSETEQFKGLDDLVVLEVQLPNGSKHDVAMRLSEFNKLNPNMTQVLKDARGTRGRVPGTRIGNNTTGE</sequence>
<accession>A0ABV6W057</accession>
<organism evidence="1 2">
    <name type="scientific">Streptacidiphilus cavernicola</name>
    <dbReference type="NCBI Taxonomy" id="3342716"/>
    <lineage>
        <taxon>Bacteria</taxon>
        <taxon>Bacillati</taxon>
        <taxon>Actinomycetota</taxon>
        <taxon>Actinomycetes</taxon>
        <taxon>Kitasatosporales</taxon>
        <taxon>Streptomycetaceae</taxon>
        <taxon>Streptacidiphilus</taxon>
    </lineage>
</organism>